<dbReference type="EMBL" id="AK042845">
    <property type="protein sequence ID" value="BAC31380.1"/>
    <property type="molecule type" value="mRNA"/>
</dbReference>
<reference evidence="2" key="8">
    <citation type="journal article" date="2005" name="Science">
        <title>Antisense Transcription in the Mammalian Transcriptome.</title>
        <authorList>
            <consortium name="RIKEN Genome Exploration Research Group and Genome Science Group (Genome Network Project Core Group) and the FANTOM Consortium"/>
        </authorList>
    </citation>
    <scope>NUCLEOTIDE SEQUENCE</scope>
    <source>
        <strain evidence="2">C57BL/6J</strain>
        <tissue evidence="2">Cerebellum</tissue>
    </source>
</reference>
<organism evidence="2">
    <name type="scientific">Mus musculus</name>
    <name type="common">Mouse</name>
    <dbReference type="NCBI Taxonomy" id="10090"/>
    <lineage>
        <taxon>Eukaryota</taxon>
        <taxon>Metazoa</taxon>
        <taxon>Chordata</taxon>
        <taxon>Craniata</taxon>
        <taxon>Vertebrata</taxon>
        <taxon>Euteleostomi</taxon>
        <taxon>Mammalia</taxon>
        <taxon>Eutheria</taxon>
        <taxon>Euarchontoglires</taxon>
        <taxon>Glires</taxon>
        <taxon>Rodentia</taxon>
        <taxon>Myomorpha</taxon>
        <taxon>Muroidea</taxon>
        <taxon>Muridae</taxon>
        <taxon>Murinae</taxon>
        <taxon>Mus</taxon>
        <taxon>Mus</taxon>
    </lineage>
</organism>
<reference evidence="2" key="4">
    <citation type="journal article" date="2001" name="Nature">
        <title>Functional annotation of a full-length mouse cDNA collection.</title>
        <authorList>
            <consortium name="The RIKEN Genome Exploration Research Group Phase II Team and the FANTOM Consortium"/>
        </authorList>
    </citation>
    <scope>NUCLEOTIDE SEQUENCE</scope>
    <source>
        <strain evidence="2">C57BL/6J</strain>
        <tissue evidence="2">Cerebellum</tissue>
    </source>
</reference>
<dbReference type="AGR" id="MGI:3642892"/>
<accession>Q8C967</accession>
<feature type="region of interest" description="Disordered" evidence="1">
    <location>
        <begin position="15"/>
        <end position="38"/>
    </location>
</feature>
<name>Q8C967_MOUSE</name>
<evidence type="ECO:0000313" key="3">
    <source>
        <dbReference type="MGI" id="MGI:3642892"/>
    </source>
</evidence>
<reference evidence="2" key="3">
    <citation type="journal article" date="2000" name="Genome Res.">
        <title>RIKEN integrated sequence analysis (RISA) system--384-format sequencing pipeline with 384 multicapillary sequencer.</title>
        <authorList>
            <person name="Shibata K."/>
            <person name="Itoh M."/>
            <person name="Aizawa K."/>
            <person name="Nagaoka S."/>
            <person name="Sasaki N."/>
            <person name="Carninci P."/>
            <person name="Konno H."/>
            <person name="Akiyama J."/>
            <person name="Nishi K."/>
            <person name="Kitsunai T."/>
            <person name="Tashiro H."/>
            <person name="Itoh M."/>
            <person name="Sumi N."/>
            <person name="Ishii Y."/>
            <person name="Nakamura S."/>
            <person name="Hazama M."/>
            <person name="Nishine T."/>
            <person name="Harada A."/>
            <person name="Yamamoto R."/>
            <person name="Matsumoto H."/>
            <person name="Sakaguchi S."/>
            <person name="Ikegami T."/>
            <person name="Kashiwagi K."/>
            <person name="Fujiwake S."/>
            <person name="Inoue K."/>
            <person name="Togawa Y."/>
            <person name="Izawa M."/>
            <person name="Ohara E."/>
            <person name="Watahiki M."/>
            <person name="Yoneda Y."/>
            <person name="Ishikawa T."/>
            <person name="Ozawa K."/>
            <person name="Tanaka T."/>
            <person name="Matsuura S."/>
            <person name="Kawai J."/>
            <person name="Okazaki Y."/>
            <person name="Muramatsu M."/>
            <person name="Inoue Y."/>
            <person name="Kira A."/>
            <person name="Hayashizaki Y."/>
        </authorList>
    </citation>
    <scope>NUCLEOTIDE SEQUENCE</scope>
    <source>
        <strain evidence="2">C57BL/6J</strain>
        <tissue evidence="2">Cerebellum</tissue>
    </source>
</reference>
<dbReference type="MGI" id="MGI:3642892">
    <property type="gene designation" value="Gm10544"/>
</dbReference>
<reference evidence="2" key="7">
    <citation type="journal article" date="2005" name="Science">
        <title>The Transcriptional Landscape of the Mammalian Genome.</title>
        <authorList>
            <consortium name="The FANTOM Consortium"/>
            <consortium name="Riken Genome Exploration Research Group and Genome Science Group (Genome Network Project Core Group)"/>
        </authorList>
    </citation>
    <scope>NUCLEOTIDE SEQUENCE</scope>
    <source>
        <strain evidence="2">C57BL/6J</strain>
        <tissue evidence="2">Cerebellum</tissue>
    </source>
</reference>
<reference evidence="2" key="1">
    <citation type="journal article" date="1999" name="Methods Enzymol.">
        <title>High-efficiency full-length cDNA cloning.</title>
        <authorList>
            <person name="Carninci P."/>
            <person name="Hayashizaki Y."/>
        </authorList>
    </citation>
    <scope>NUCLEOTIDE SEQUENCE</scope>
    <source>
        <strain evidence="2">C57BL/6J</strain>
        <tissue evidence="2">Cerebellum</tissue>
    </source>
</reference>
<reference evidence="2" key="2">
    <citation type="journal article" date="2000" name="Genome Res.">
        <title>Normalization and subtraction of cap-trapper-selected cDNAs to prepare full-length cDNA libraries for rapid discovery of new genes.</title>
        <authorList>
            <person name="Carninci P."/>
            <person name="Shibata Y."/>
            <person name="Hayatsu N."/>
            <person name="Sugahara Y."/>
            <person name="Shibata K."/>
            <person name="Itoh M."/>
            <person name="Konno H."/>
            <person name="Okazaki Y."/>
            <person name="Muramatsu M."/>
            <person name="Hayashizaki Y."/>
        </authorList>
    </citation>
    <scope>NUCLEOTIDE SEQUENCE</scope>
    <source>
        <strain evidence="2">C57BL/6J</strain>
        <tissue evidence="2">Cerebellum</tissue>
    </source>
</reference>
<protein>
    <submittedName>
        <fullName evidence="2">Uncharacterized protein</fullName>
    </submittedName>
</protein>
<proteinExistence type="evidence at transcript level"/>
<sequence length="130" mass="14638">MFLYAPGHGHYGIGIKGRSVTRHGKSSDTSGRSHKHKKETFQKQLHLHHKAHEVSEKQALFETENQAWRSIFLFFKEQQIKAPLPVPRSAAVGDSTLRMLNNPGNLRGPVSGPTNGNYWILNIRSSVKAR</sequence>
<evidence type="ECO:0000313" key="2">
    <source>
        <dbReference type="EMBL" id="BAC31380.1"/>
    </source>
</evidence>
<reference evidence="2" key="6">
    <citation type="journal article" date="2002" name="Nature">
        <title>Analysis of the mouse transcriptome based on functional annotation of 60,770 full-length cDNAs.</title>
        <authorList>
            <consortium name="The FANTOM Consortium and the RIKEN Genome Exploration Research Group Phase I and II Team"/>
        </authorList>
    </citation>
    <scope>NUCLEOTIDE SEQUENCE</scope>
    <source>
        <strain evidence="2">C57BL/6J</strain>
        <tissue evidence="2">Cerebellum</tissue>
    </source>
</reference>
<evidence type="ECO:0000256" key="1">
    <source>
        <dbReference type="SAM" id="MobiDB-lite"/>
    </source>
</evidence>
<reference evidence="2" key="5">
    <citation type="submission" date="2001-07" db="EMBL/GenBank/DDBJ databases">
        <authorList>
            <person name="Adachi J."/>
            <person name="Aizawa K."/>
            <person name="Akimura T."/>
            <person name="Arakawa T."/>
            <person name="Bono H."/>
            <person name="Carninci P."/>
            <person name="Fukuda S."/>
            <person name="Furuno M."/>
            <person name="Hanagaki T."/>
            <person name="Hara A."/>
            <person name="Hashizume W."/>
            <person name="Hayashida K."/>
            <person name="Hayatsu N."/>
            <person name="Hiramoto K."/>
            <person name="Hiraoka T."/>
            <person name="Hirozane T."/>
            <person name="Hori F."/>
            <person name="Imotani K."/>
            <person name="Ishii Y."/>
            <person name="Itoh M."/>
            <person name="Kagawa I."/>
            <person name="Kasukawa T."/>
            <person name="Katoh H."/>
            <person name="Kawai J."/>
            <person name="Kojima Y."/>
            <person name="Kondo S."/>
            <person name="Konno H."/>
            <person name="Kouda M."/>
            <person name="Koya S."/>
            <person name="Kurihara C."/>
            <person name="Matsuyama T."/>
            <person name="Miyazaki A."/>
            <person name="Murata M."/>
            <person name="Nakamura M."/>
            <person name="Nishi K."/>
            <person name="Nomura K."/>
            <person name="Numazaki R."/>
            <person name="Ohno M."/>
            <person name="Ohsato N."/>
            <person name="Okazaki Y."/>
            <person name="Saito R."/>
            <person name="Saitoh H."/>
            <person name="Sakai C."/>
            <person name="Sakai K."/>
            <person name="Sakazume N."/>
            <person name="Sano H."/>
            <person name="Sasaki D."/>
            <person name="Shibata K."/>
            <person name="Shinagawa A."/>
            <person name="Shiraki T."/>
            <person name="Sogabe Y."/>
            <person name="Tagami M."/>
            <person name="Tagawa A."/>
            <person name="Takahashi F."/>
            <person name="Takaku-Akahira S."/>
            <person name="Takeda Y."/>
            <person name="Tanaka T."/>
            <person name="Tomaru A."/>
            <person name="Toya T."/>
            <person name="Yasunishi A."/>
            <person name="Muramatsu M."/>
            <person name="Hayashizaki Y."/>
        </authorList>
    </citation>
    <scope>NUCLEOTIDE SEQUENCE</scope>
    <source>
        <strain evidence="2">C57BL/6J</strain>
        <tissue evidence="2">Cerebellum</tissue>
    </source>
</reference>
<gene>
    <name evidence="3" type="primary">Gm10544</name>
</gene>
<dbReference type="AlphaFoldDB" id="Q8C967"/>